<accession>Q1ARB3</accession>
<dbReference type="InterPro" id="IPR050277">
    <property type="entry name" value="Sodium:Solute_Symporter"/>
</dbReference>
<dbReference type="Gene3D" id="1.20.1730.10">
    <property type="entry name" value="Sodium/glucose cotransporter"/>
    <property type="match status" value="1"/>
</dbReference>
<feature type="transmembrane region" description="Helical" evidence="14">
    <location>
        <begin position="189"/>
        <end position="210"/>
    </location>
</feature>
<dbReference type="Proteomes" id="UP000006637">
    <property type="component" value="Chromosome"/>
</dbReference>
<feature type="transmembrane region" description="Helical" evidence="14">
    <location>
        <begin position="429"/>
        <end position="449"/>
    </location>
</feature>
<dbReference type="Pfam" id="PF00474">
    <property type="entry name" value="SSF"/>
    <property type="match status" value="1"/>
</dbReference>
<dbReference type="InterPro" id="IPR001734">
    <property type="entry name" value="Na/solute_symporter"/>
</dbReference>
<keyword evidence="10 14" id="KW-0472">Membrane</keyword>
<keyword evidence="9" id="KW-0406">Ion transport</keyword>
<proteinExistence type="inferred from homology"/>
<feature type="transmembrane region" description="Helical" evidence="14">
    <location>
        <begin position="372"/>
        <end position="393"/>
    </location>
</feature>
<evidence type="ECO:0000256" key="14">
    <source>
        <dbReference type="SAM" id="Phobius"/>
    </source>
</evidence>
<feature type="transmembrane region" description="Helical" evidence="14">
    <location>
        <begin position="77"/>
        <end position="94"/>
    </location>
</feature>
<keyword evidence="4" id="KW-1003">Cell membrane</keyword>
<evidence type="ECO:0000256" key="7">
    <source>
        <dbReference type="ARBA" id="ARBA00022989"/>
    </source>
</evidence>
<dbReference type="PANTHER" id="PTHR48086">
    <property type="entry name" value="SODIUM/PROLINE SYMPORTER-RELATED"/>
    <property type="match status" value="1"/>
</dbReference>
<dbReference type="PANTHER" id="PTHR48086:SF3">
    <property type="entry name" value="SODIUM_PROLINE SYMPORTER"/>
    <property type="match status" value="1"/>
</dbReference>
<keyword evidence="11" id="KW-0739">Sodium transport</keyword>
<dbReference type="CDD" id="cd10322">
    <property type="entry name" value="SLC5sbd"/>
    <property type="match status" value="1"/>
</dbReference>
<keyword evidence="5 14" id="KW-0812">Transmembrane</keyword>
<evidence type="ECO:0000256" key="2">
    <source>
        <dbReference type="ARBA" id="ARBA00006434"/>
    </source>
</evidence>
<dbReference type="InterPro" id="IPR038377">
    <property type="entry name" value="Na/Glc_symporter_sf"/>
</dbReference>
<dbReference type="GO" id="GO:0005886">
    <property type="term" value="C:plasma membrane"/>
    <property type="evidence" value="ECO:0007669"/>
    <property type="project" value="UniProtKB-SubCell"/>
</dbReference>
<keyword evidence="16" id="KW-1185">Reference proteome</keyword>
<feature type="transmembrane region" description="Helical" evidence="14">
    <location>
        <begin position="46"/>
        <end position="71"/>
    </location>
</feature>
<keyword evidence="6" id="KW-0769">Symport</keyword>
<dbReference type="PROSITE" id="PS50283">
    <property type="entry name" value="NA_SOLUT_SYMP_3"/>
    <property type="match status" value="1"/>
</dbReference>
<keyword evidence="3" id="KW-0813">Transport</keyword>
<dbReference type="eggNOG" id="COG0591">
    <property type="taxonomic scope" value="Bacteria"/>
</dbReference>
<evidence type="ECO:0000313" key="15">
    <source>
        <dbReference type="EMBL" id="ABG06065.1"/>
    </source>
</evidence>
<dbReference type="PhylomeDB" id="Q1ARB3"/>
<evidence type="ECO:0000256" key="6">
    <source>
        <dbReference type="ARBA" id="ARBA00022847"/>
    </source>
</evidence>
<feature type="transmembrane region" description="Helical" evidence="14">
    <location>
        <begin position="326"/>
        <end position="351"/>
    </location>
</feature>
<dbReference type="STRING" id="266117.Rxyl_3158"/>
<gene>
    <name evidence="15" type="ordered locus">Rxyl_3158</name>
</gene>
<comment type="subcellular location">
    <subcellularLocation>
        <location evidence="1">Cell membrane</location>
        <topology evidence="1">Multi-pass membrane protein</topology>
    </subcellularLocation>
</comment>
<dbReference type="HOGENOM" id="CLU_018808_15_0_11"/>
<sequence length="507" mass="54741">MIQDWMIVTGITVAYLIFILLIGLGARSAQSSTLVGYVAGGREIGLLILFFIMGAEIFSAFTFLGAPGWAYSRGAPAFYILAYVTLGLLPWWVLGPRTARLGRRCGYLTQADLMSDRYDSRWLSAIVALVSVGAFIPYLTLQITGSGYLFEFATGGNVPFWLGALAAFVVVTIYVYASGLRGIGWTNLIQGIIMVVVAWFLGMAVANRFFGGVGPMFQELRDRAPEYLTLPGAEGQEMSWAAFSTAILVSAIGFTMWPHLFMKSYGADNERTIKKTIVIYPLYAYLVVPVLIIGFAGVLVLQDNPLENPDDVLLELVVNVADFSPWIIGIMLSGALAAAMSTGSNLAHTAATVLVRDLFVTGLNRGMPERRVVLLTRVFVVVISVVAYVLALFNPATLVGLLLGAYGAVVQFFPLIVAAFFWKRATKAGAFAGLIGGSLVMLLFTFFITPAPLDIHAGIWGLIVNTVLLIGVSLATTPMPRGHVDRFVEGSKASLDDLSEPRLSTAQ</sequence>
<keyword evidence="7 14" id="KW-1133">Transmembrane helix</keyword>
<organism evidence="15 16">
    <name type="scientific">Rubrobacter xylanophilus (strain DSM 9941 / JCM 11954 / NBRC 16129 / PRD-1)</name>
    <dbReference type="NCBI Taxonomy" id="266117"/>
    <lineage>
        <taxon>Bacteria</taxon>
        <taxon>Bacillati</taxon>
        <taxon>Actinomycetota</taxon>
        <taxon>Rubrobacteria</taxon>
        <taxon>Rubrobacterales</taxon>
        <taxon>Rubrobacteraceae</taxon>
        <taxon>Rubrobacter</taxon>
    </lineage>
</organism>
<feature type="transmembrane region" description="Helical" evidence="14">
    <location>
        <begin position="122"/>
        <end position="140"/>
    </location>
</feature>
<evidence type="ECO:0000256" key="13">
    <source>
        <dbReference type="RuleBase" id="RU362091"/>
    </source>
</evidence>
<evidence type="ECO:0000256" key="5">
    <source>
        <dbReference type="ARBA" id="ARBA00022692"/>
    </source>
</evidence>
<keyword evidence="8" id="KW-0915">Sodium</keyword>
<dbReference type="AlphaFoldDB" id="Q1ARB3"/>
<evidence type="ECO:0000256" key="3">
    <source>
        <dbReference type="ARBA" id="ARBA00022448"/>
    </source>
</evidence>
<feature type="transmembrane region" description="Helical" evidence="14">
    <location>
        <begin position="282"/>
        <end position="301"/>
    </location>
</feature>
<evidence type="ECO:0000256" key="12">
    <source>
        <dbReference type="ARBA" id="ARBA00033708"/>
    </source>
</evidence>
<dbReference type="GO" id="GO:0015293">
    <property type="term" value="F:symporter activity"/>
    <property type="evidence" value="ECO:0007669"/>
    <property type="project" value="UniProtKB-KW"/>
</dbReference>
<evidence type="ECO:0000256" key="4">
    <source>
        <dbReference type="ARBA" id="ARBA00022475"/>
    </source>
</evidence>
<evidence type="ECO:0000256" key="11">
    <source>
        <dbReference type="ARBA" id="ARBA00023201"/>
    </source>
</evidence>
<feature type="transmembrane region" description="Helical" evidence="14">
    <location>
        <begin position="160"/>
        <end position="177"/>
    </location>
</feature>
<evidence type="ECO:0000256" key="9">
    <source>
        <dbReference type="ARBA" id="ARBA00023065"/>
    </source>
</evidence>
<evidence type="ECO:0000313" key="16">
    <source>
        <dbReference type="Proteomes" id="UP000006637"/>
    </source>
</evidence>
<evidence type="ECO:0000256" key="10">
    <source>
        <dbReference type="ARBA" id="ARBA00023136"/>
    </source>
</evidence>
<dbReference type="GO" id="GO:0006814">
    <property type="term" value="P:sodium ion transport"/>
    <property type="evidence" value="ECO:0007669"/>
    <property type="project" value="UniProtKB-KW"/>
</dbReference>
<protein>
    <submittedName>
        <fullName evidence="15">Na+/solute symporter</fullName>
    </submittedName>
</protein>
<name>Q1ARB3_RUBXD</name>
<comment type="catalytic activity">
    <reaction evidence="12">
        <text>L-proline(in) + Na(+)(in) = L-proline(out) + Na(+)(out)</text>
        <dbReference type="Rhea" id="RHEA:28967"/>
        <dbReference type="ChEBI" id="CHEBI:29101"/>
        <dbReference type="ChEBI" id="CHEBI:60039"/>
    </reaction>
</comment>
<comment type="similarity">
    <text evidence="2 13">Belongs to the sodium:solute symporter (SSF) (TC 2.A.21) family.</text>
</comment>
<feature type="transmembrane region" description="Helical" evidence="14">
    <location>
        <begin position="6"/>
        <end position="26"/>
    </location>
</feature>
<evidence type="ECO:0000256" key="1">
    <source>
        <dbReference type="ARBA" id="ARBA00004651"/>
    </source>
</evidence>
<evidence type="ECO:0000256" key="8">
    <source>
        <dbReference type="ARBA" id="ARBA00023053"/>
    </source>
</evidence>
<reference evidence="15 16" key="1">
    <citation type="submission" date="2006-06" db="EMBL/GenBank/DDBJ databases">
        <title>Complete sequence of Rubrobacter xylanophilus DSM 9941.</title>
        <authorList>
            <consortium name="US DOE Joint Genome Institute"/>
            <person name="Copeland A."/>
            <person name="Lucas S."/>
            <person name="Lapidus A."/>
            <person name="Barry K."/>
            <person name="Detter J.C."/>
            <person name="Glavina del Rio T."/>
            <person name="Hammon N."/>
            <person name="Israni S."/>
            <person name="Dalin E."/>
            <person name="Tice H."/>
            <person name="Pitluck S."/>
            <person name="Munk A.C."/>
            <person name="Brettin T."/>
            <person name="Bruce D."/>
            <person name="Han C."/>
            <person name="Tapia R."/>
            <person name="Gilna P."/>
            <person name="Schmutz J."/>
            <person name="Larimer F."/>
            <person name="Land M."/>
            <person name="Hauser L."/>
            <person name="Kyrpides N."/>
            <person name="Lykidis A."/>
            <person name="da Costa M.S."/>
            <person name="Rainey F.A."/>
            <person name="Empadinhas N."/>
            <person name="Jolivet E."/>
            <person name="Battista J.R."/>
            <person name="Richardson P."/>
        </authorList>
    </citation>
    <scope>NUCLEOTIDE SEQUENCE [LARGE SCALE GENOMIC DNA]</scope>
    <source>
        <strain evidence="16">DSM 9941 / NBRC 16129 / PRD-1</strain>
    </source>
</reference>
<feature type="transmembrane region" description="Helical" evidence="14">
    <location>
        <begin position="240"/>
        <end position="261"/>
    </location>
</feature>
<dbReference type="KEGG" id="rxy:Rxyl_3158"/>
<feature type="transmembrane region" description="Helical" evidence="14">
    <location>
        <begin position="455"/>
        <end position="476"/>
    </location>
</feature>
<dbReference type="OrthoDB" id="3636885at2"/>
<dbReference type="EMBL" id="CP000386">
    <property type="protein sequence ID" value="ABG06065.1"/>
    <property type="molecule type" value="Genomic_DNA"/>
</dbReference>
<feature type="transmembrane region" description="Helical" evidence="14">
    <location>
        <begin position="399"/>
        <end position="422"/>
    </location>
</feature>